<dbReference type="AlphaFoldDB" id="A0A343JDN0"/>
<dbReference type="Proteomes" id="UP000264883">
    <property type="component" value="Chromosome"/>
</dbReference>
<dbReference type="InterPro" id="IPR041492">
    <property type="entry name" value="HAD_2"/>
</dbReference>
<dbReference type="Gene3D" id="1.10.150.240">
    <property type="entry name" value="Putative phosphatase, domain 2"/>
    <property type="match status" value="1"/>
</dbReference>
<dbReference type="SFLD" id="SFLDS00003">
    <property type="entry name" value="Haloacid_Dehalogenase"/>
    <property type="match status" value="1"/>
</dbReference>
<dbReference type="Pfam" id="PF13419">
    <property type="entry name" value="HAD_2"/>
    <property type="match status" value="1"/>
</dbReference>
<dbReference type="InterPro" id="IPR023214">
    <property type="entry name" value="HAD_sf"/>
</dbReference>
<dbReference type="SUPFAM" id="SSF56784">
    <property type="entry name" value="HAD-like"/>
    <property type="match status" value="1"/>
</dbReference>
<dbReference type="EMBL" id="CP016786">
    <property type="protein sequence ID" value="ASW43638.1"/>
    <property type="molecule type" value="Genomic_DNA"/>
</dbReference>
<organism evidence="1 2">
    <name type="scientific">Clostridium isatidis</name>
    <dbReference type="NCBI Taxonomy" id="182773"/>
    <lineage>
        <taxon>Bacteria</taxon>
        <taxon>Bacillati</taxon>
        <taxon>Bacillota</taxon>
        <taxon>Clostridia</taxon>
        <taxon>Eubacteriales</taxon>
        <taxon>Clostridiaceae</taxon>
        <taxon>Clostridium</taxon>
    </lineage>
</organism>
<dbReference type="RefSeq" id="WP_119865775.1">
    <property type="nucleotide sequence ID" value="NZ_CP016786.1"/>
</dbReference>
<dbReference type="InterPro" id="IPR036412">
    <property type="entry name" value="HAD-like_sf"/>
</dbReference>
<dbReference type="InterPro" id="IPR050155">
    <property type="entry name" value="HAD-like_hydrolase_sf"/>
</dbReference>
<dbReference type="PANTHER" id="PTHR43434">
    <property type="entry name" value="PHOSPHOGLYCOLATE PHOSPHATASE"/>
    <property type="match status" value="1"/>
</dbReference>
<evidence type="ECO:0000313" key="2">
    <source>
        <dbReference type="Proteomes" id="UP000264883"/>
    </source>
</evidence>
<dbReference type="NCBIfam" id="NF009804">
    <property type="entry name" value="PRK13288.1"/>
    <property type="match status" value="1"/>
</dbReference>
<dbReference type="InterPro" id="IPR006439">
    <property type="entry name" value="HAD-SF_hydro_IA"/>
</dbReference>
<sequence>MIKAVLFDLDGTLLDTNELIYNSFDRTFKDKLGIILERNEIVSFFGIPLKDAFEYHLKKIDKFNKDILEDLINYYRSNNEEMHDKMCFAFDGVKELLTQLKAKGIKIAIVTSKRGKIAIRGMKIAGILEFIDVIVTPELTELHKPYAEPALKACLELSIAPKEAIIVGDSNYDILCGKNAGCKTCAVEYSYINKEKLKEANPDYFVSHPLEILNLIN</sequence>
<dbReference type="GO" id="GO:0008967">
    <property type="term" value="F:phosphoglycolate phosphatase activity"/>
    <property type="evidence" value="ECO:0007669"/>
    <property type="project" value="TreeGrafter"/>
</dbReference>
<dbReference type="PANTHER" id="PTHR43434:SF26">
    <property type="entry name" value="PYROPHOSPHATASE PPAX"/>
    <property type="match status" value="1"/>
</dbReference>
<keyword evidence="2" id="KW-1185">Reference proteome</keyword>
<dbReference type="Gene3D" id="3.40.50.1000">
    <property type="entry name" value="HAD superfamily/HAD-like"/>
    <property type="match status" value="1"/>
</dbReference>
<dbReference type="GO" id="GO:0006281">
    <property type="term" value="P:DNA repair"/>
    <property type="evidence" value="ECO:0007669"/>
    <property type="project" value="TreeGrafter"/>
</dbReference>
<dbReference type="GO" id="GO:0005829">
    <property type="term" value="C:cytosol"/>
    <property type="evidence" value="ECO:0007669"/>
    <property type="project" value="TreeGrafter"/>
</dbReference>
<dbReference type="OrthoDB" id="9807630at2"/>
<name>A0A343JDN0_9CLOT</name>
<proteinExistence type="predicted"/>
<accession>A0A343JDN0</accession>
<protein>
    <submittedName>
        <fullName evidence="1">Pyrophosphatase</fullName>
    </submittedName>
</protein>
<dbReference type="SFLD" id="SFLDG01129">
    <property type="entry name" value="C1.5:_HAD__Beta-PGM__Phosphata"/>
    <property type="match status" value="1"/>
</dbReference>
<dbReference type="NCBIfam" id="TIGR01549">
    <property type="entry name" value="HAD-SF-IA-v1"/>
    <property type="match status" value="1"/>
</dbReference>
<evidence type="ECO:0000313" key="1">
    <source>
        <dbReference type="EMBL" id="ASW43638.1"/>
    </source>
</evidence>
<dbReference type="KEGG" id="cia:BEN51_09140"/>
<dbReference type="SFLD" id="SFLDG01135">
    <property type="entry name" value="C1.5.6:_HAD__Beta-PGM__Phospha"/>
    <property type="match status" value="1"/>
</dbReference>
<dbReference type="InterPro" id="IPR023198">
    <property type="entry name" value="PGP-like_dom2"/>
</dbReference>
<reference evidence="1 2" key="1">
    <citation type="submission" date="2016-08" db="EMBL/GenBank/DDBJ databases">
        <title>Complete Genome Sequence Of The Indigo Reducing Clostridium isatidis DSM15098.</title>
        <authorList>
            <person name="Little G.T."/>
            <person name="Minton N.P."/>
        </authorList>
    </citation>
    <scope>NUCLEOTIDE SEQUENCE [LARGE SCALE GENOMIC DNA]</scope>
    <source>
        <strain evidence="1 2">DSM 15098</strain>
    </source>
</reference>
<dbReference type="FunFam" id="3.40.50.1000:FF:000022">
    <property type="entry name" value="Phosphoglycolate phosphatase"/>
    <property type="match status" value="1"/>
</dbReference>
<gene>
    <name evidence="1" type="ORF">BEN51_09140</name>
</gene>